<dbReference type="RefSeq" id="WP_346245623.1">
    <property type="nucleotide sequence ID" value="NZ_JBDIZK010000002.1"/>
</dbReference>
<dbReference type="SMART" id="SM00342">
    <property type="entry name" value="HTH_ARAC"/>
    <property type="match status" value="1"/>
</dbReference>
<gene>
    <name evidence="5" type="ORF">TPR58_05560</name>
</gene>
<proteinExistence type="predicted"/>
<organism evidence="5 6">
    <name type="scientific">Sphingomonas rustica</name>
    <dbReference type="NCBI Taxonomy" id="3103142"/>
    <lineage>
        <taxon>Bacteria</taxon>
        <taxon>Pseudomonadati</taxon>
        <taxon>Pseudomonadota</taxon>
        <taxon>Alphaproteobacteria</taxon>
        <taxon>Sphingomonadales</taxon>
        <taxon>Sphingomonadaceae</taxon>
        <taxon>Sphingomonas</taxon>
    </lineage>
</organism>
<dbReference type="Proteomes" id="UP001427805">
    <property type="component" value="Unassembled WGS sequence"/>
</dbReference>
<dbReference type="PRINTS" id="PR00032">
    <property type="entry name" value="HTHARAC"/>
</dbReference>
<dbReference type="InterPro" id="IPR018062">
    <property type="entry name" value="HTH_AraC-typ_CS"/>
</dbReference>
<comment type="caution">
    <text evidence="5">The sequence shown here is derived from an EMBL/GenBank/DDBJ whole genome shotgun (WGS) entry which is preliminary data.</text>
</comment>
<evidence type="ECO:0000313" key="5">
    <source>
        <dbReference type="EMBL" id="MEN3746625.1"/>
    </source>
</evidence>
<dbReference type="InterPro" id="IPR050204">
    <property type="entry name" value="AraC_XylS_family_regulators"/>
</dbReference>
<dbReference type="PROSITE" id="PS00041">
    <property type="entry name" value="HTH_ARAC_FAMILY_1"/>
    <property type="match status" value="1"/>
</dbReference>
<evidence type="ECO:0000313" key="6">
    <source>
        <dbReference type="Proteomes" id="UP001427805"/>
    </source>
</evidence>
<dbReference type="InterPro" id="IPR009057">
    <property type="entry name" value="Homeodomain-like_sf"/>
</dbReference>
<dbReference type="PROSITE" id="PS01124">
    <property type="entry name" value="HTH_ARAC_FAMILY_2"/>
    <property type="match status" value="1"/>
</dbReference>
<dbReference type="PANTHER" id="PTHR46796:SF6">
    <property type="entry name" value="ARAC SUBFAMILY"/>
    <property type="match status" value="1"/>
</dbReference>
<dbReference type="EMBL" id="JBDIZK010000002">
    <property type="protein sequence ID" value="MEN3746625.1"/>
    <property type="molecule type" value="Genomic_DNA"/>
</dbReference>
<dbReference type="InterPro" id="IPR020449">
    <property type="entry name" value="Tscrpt_reg_AraC-type_HTH"/>
</dbReference>
<keyword evidence="2" id="KW-0238">DNA-binding</keyword>
<dbReference type="Pfam" id="PF12833">
    <property type="entry name" value="HTH_18"/>
    <property type="match status" value="1"/>
</dbReference>
<feature type="domain" description="HTH araC/xylS-type" evidence="4">
    <location>
        <begin position="190"/>
        <end position="290"/>
    </location>
</feature>
<dbReference type="InterPro" id="IPR018060">
    <property type="entry name" value="HTH_AraC"/>
</dbReference>
<dbReference type="Pfam" id="PF14525">
    <property type="entry name" value="AraC_binding_2"/>
    <property type="match status" value="1"/>
</dbReference>
<evidence type="ECO:0000256" key="2">
    <source>
        <dbReference type="ARBA" id="ARBA00023125"/>
    </source>
</evidence>
<keyword evidence="6" id="KW-1185">Reference proteome</keyword>
<keyword evidence="3" id="KW-0804">Transcription</keyword>
<accession>A0ABV0B643</accession>
<dbReference type="InterPro" id="IPR035418">
    <property type="entry name" value="AraC-bd_2"/>
</dbReference>
<protein>
    <submittedName>
        <fullName evidence="5">AraC family transcriptional regulator</fullName>
    </submittedName>
</protein>
<keyword evidence="1" id="KW-0805">Transcription regulation</keyword>
<name>A0ABV0B643_9SPHN</name>
<sequence length="295" mass="32164">MPPPRRHLFWREVVAQAFPGMTAIAPEGIRAELARWRLGPVGIARARSARAQVRREGNRDGHNVLLHLQRRGRLTMLHGDAAVSGGMGDILVADDSRPYSIDISDANECLILQVPALLLGDDIGRGALHGRLLPGQDPHVAFLNHMLLGLWDQRAVLGDVDDGVGELLIDATRLVCRERRKASFIAASAETPVAHALRHLSDPELGTASLCAATGLSPRAVQKAFLRETGLTPTAFVTNRRLTRAAEILVAEPGRSVTDIAFSLGFNDAAFFSRCFRRRFGTTPRDWRVSGARPS</sequence>
<evidence type="ECO:0000256" key="1">
    <source>
        <dbReference type="ARBA" id="ARBA00023015"/>
    </source>
</evidence>
<evidence type="ECO:0000259" key="4">
    <source>
        <dbReference type="PROSITE" id="PS01124"/>
    </source>
</evidence>
<dbReference type="Gene3D" id="1.10.10.60">
    <property type="entry name" value="Homeodomain-like"/>
    <property type="match status" value="2"/>
</dbReference>
<reference evidence="5 6" key="1">
    <citation type="submission" date="2024-05" db="EMBL/GenBank/DDBJ databases">
        <title>Sphingomonas sp. HF-S3 16S ribosomal RNA gene Genome sequencing and assembly.</title>
        <authorList>
            <person name="Lee H."/>
        </authorList>
    </citation>
    <scope>NUCLEOTIDE SEQUENCE [LARGE SCALE GENOMIC DNA]</scope>
    <source>
        <strain evidence="5 6">HF-S3</strain>
    </source>
</reference>
<dbReference type="SUPFAM" id="SSF46689">
    <property type="entry name" value="Homeodomain-like"/>
    <property type="match status" value="1"/>
</dbReference>
<evidence type="ECO:0000256" key="3">
    <source>
        <dbReference type="ARBA" id="ARBA00023163"/>
    </source>
</evidence>
<dbReference type="PANTHER" id="PTHR46796">
    <property type="entry name" value="HTH-TYPE TRANSCRIPTIONAL ACTIVATOR RHAS-RELATED"/>
    <property type="match status" value="1"/>
</dbReference>